<dbReference type="InterPro" id="IPR004616">
    <property type="entry name" value="Leu/Phe-tRNA_Trfase"/>
</dbReference>
<dbReference type="EC" id="2.3.2.6" evidence="10 15"/>
<protein>
    <recommendedName>
        <fullName evidence="11 15">Leucyl/phenylalanyl-tRNA--protein transferase</fullName>
        <ecNumber evidence="10 15">2.3.2.6</ecNumber>
    </recommendedName>
    <alternativeName>
        <fullName evidence="12 15">L/F-transferase</fullName>
    </alternativeName>
    <alternativeName>
        <fullName evidence="13 15">Leucyltransferase</fullName>
    </alternativeName>
    <alternativeName>
        <fullName evidence="14 15">Phenyalanyltransferase</fullName>
    </alternativeName>
</protein>
<comment type="catalytic activity">
    <reaction evidence="7 15">
        <text>N-terminal L-lysyl-[protein] + L-leucyl-tRNA(Leu) = N-terminal L-leucyl-L-lysyl-[protein] + tRNA(Leu) + H(+)</text>
        <dbReference type="Rhea" id="RHEA:12340"/>
        <dbReference type="Rhea" id="RHEA-COMP:9613"/>
        <dbReference type="Rhea" id="RHEA-COMP:9622"/>
        <dbReference type="Rhea" id="RHEA-COMP:12670"/>
        <dbReference type="Rhea" id="RHEA-COMP:12671"/>
        <dbReference type="ChEBI" id="CHEBI:15378"/>
        <dbReference type="ChEBI" id="CHEBI:65249"/>
        <dbReference type="ChEBI" id="CHEBI:78442"/>
        <dbReference type="ChEBI" id="CHEBI:78494"/>
        <dbReference type="ChEBI" id="CHEBI:133043"/>
        <dbReference type="EC" id="2.3.2.6"/>
    </reaction>
</comment>
<sequence>MAIFYLPKSGVGFPDPQGADPDGLLAVGGDLSPRRLIAAYALGIFPWYHQGSPILWWSPDPRCVLEPGGLALNRRLTRTLRQRNYAVTLDTAFDRVIRACAEVCRRGEYGTWITSEMLEAYTTLHHAGLVHSVEVWNDAGELVGGLYGVALGRAFFGESMFHTADDASKAGLVCLVRLLEERGFHLMDCQQTTAHMLRFGAHEIPRCEFNERLTRAVREKTYRGPWTSWIPDPENPPRS</sequence>
<dbReference type="RefSeq" id="WP_144302417.1">
    <property type="nucleotide sequence ID" value="NZ_QMIE01000004.1"/>
</dbReference>
<gene>
    <name evidence="15" type="primary">aat</name>
    <name evidence="16" type="ORF">DPQ33_06605</name>
</gene>
<comment type="subcellular location">
    <subcellularLocation>
        <location evidence="1 15">Cytoplasm</location>
    </subcellularLocation>
</comment>
<evidence type="ECO:0000256" key="5">
    <source>
        <dbReference type="ARBA" id="ARBA00050607"/>
    </source>
</evidence>
<evidence type="ECO:0000256" key="2">
    <source>
        <dbReference type="ARBA" id="ARBA00022490"/>
    </source>
</evidence>
<name>A0A7M3MGG6_9BACT</name>
<dbReference type="InterPro" id="IPR016181">
    <property type="entry name" value="Acyl_CoA_acyltransferase"/>
</dbReference>
<evidence type="ECO:0000256" key="3">
    <source>
        <dbReference type="ARBA" id="ARBA00022679"/>
    </source>
</evidence>
<dbReference type="AlphaFoldDB" id="A0A7M3MGG6"/>
<evidence type="ECO:0000256" key="8">
    <source>
        <dbReference type="ARBA" id="ARBA00054043"/>
    </source>
</evidence>
<dbReference type="Gene3D" id="3.40.630.70">
    <property type="entry name" value="Leucyl/phenylalanyl-tRNA-protein transferase, C-terminal domain"/>
    <property type="match status" value="1"/>
</dbReference>
<accession>A0A7M3MGG6</accession>
<dbReference type="GO" id="GO:0005737">
    <property type="term" value="C:cytoplasm"/>
    <property type="evidence" value="ECO:0007669"/>
    <property type="project" value="UniProtKB-SubCell"/>
</dbReference>
<evidence type="ECO:0000256" key="13">
    <source>
        <dbReference type="ARBA" id="ARBA00077165"/>
    </source>
</evidence>
<comment type="catalytic activity">
    <reaction evidence="6 15">
        <text>N-terminal L-arginyl-[protein] + L-leucyl-tRNA(Leu) = N-terminal L-leucyl-L-arginyl-[protein] + tRNA(Leu) + H(+)</text>
        <dbReference type="Rhea" id="RHEA:50416"/>
        <dbReference type="Rhea" id="RHEA-COMP:9613"/>
        <dbReference type="Rhea" id="RHEA-COMP:9622"/>
        <dbReference type="Rhea" id="RHEA-COMP:12672"/>
        <dbReference type="Rhea" id="RHEA-COMP:12673"/>
        <dbReference type="ChEBI" id="CHEBI:15378"/>
        <dbReference type="ChEBI" id="CHEBI:64719"/>
        <dbReference type="ChEBI" id="CHEBI:78442"/>
        <dbReference type="ChEBI" id="CHEBI:78494"/>
        <dbReference type="ChEBI" id="CHEBI:133044"/>
        <dbReference type="EC" id="2.3.2.6"/>
    </reaction>
</comment>
<dbReference type="Proteomes" id="UP000448292">
    <property type="component" value="Unassembled WGS sequence"/>
</dbReference>
<dbReference type="FunFam" id="3.40.630.70:FF:000001">
    <property type="entry name" value="Leucyl/phenylalanyl-tRNA--protein transferase"/>
    <property type="match status" value="1"/>
</dbReference>
<keyword evidence="17" id="KW-1185">Reference proteome</keyword>
<evidence type="ECO:0000256" key="7">
    <source>
        <dbReference type="ARBA" id="ARBA00051538"/>
    </source>
</evidence>
<keyword evidence="3 15" id="KW-0808">Transferase</keyword>
<evidence type="ECO:0000256" key="4">
    <source>
        <dbReference type="ARBA" id="ARBA00023315"/>
    </source>
</evidence>
<evidence type="ECO:0000256" key="9">
    <source>
        <dbReference type="ARBA" id="ARBA00061535"/>
    </source>
</evidence>
<evidence type="ECO:0000256" key="6">
    <source>
        <dbReference type="ARBA" id="ARBA00050652"/>
    </source>
</evidence>
<dbReference type="InterPro" id="IPR042221">
    <property type="entry name" value="Leu/Phe-tRNA_Trfase_N"/>
</dbReference>
<dbReference type="FunFam" id="3.30.70.3550:FF:000001">
    <property type="entry name" value="Leucyl/phenylalanyl-tRNA--protein transferase"/>
    <property type="match status" value="1"/>
</dbReference>
<evidence type="ECO:0000256" key="14">
    <source>
        <dbReference type="ARBA" id="ARBA00083640"/>
    </source>
</evidence>
<evidence type="ECO:0000313" key="17">
    <source>
        <dbReference type="Proteomes" id="UP000448292"/>
    </source>
</evidence>
<comment type="caution">
    <text evidence="16">The sequence shown here is derived from an EMBL/GenBank/DDBJ whole genome shotgun (WGS) entry which is preliminary data.</text>
</comment>
<evidence type="ECO:0000256" key="1">
    <source>
        <dbReference type="ARBA" id="ARBA00004496"/>
    </source>
</evidence>
<dbReference type="PANTHER" id="PTHR30098:SF2">
    <property type="entry name" value="LEUCYL_PHENYLALANYL-TRNA--PROTEIN TRANSFERASE"/>
    <property type="match status" value="1"/>
</dbReference>
<dbReference type="HAMAP" id="MF_00688">
    <property type="entry name" value="Leu_Phe_trans"/>
    <property type="match status" value="1"/>
</dbReference>
<dbReference type="OrthoDB" id="9790282at2"/>
<comment type="catalytic activity">
    <reaction evidence="5 15">
        <text>L-phenylalanyl-tRNA(Phe) + an N-terminal L-alpha-aminoacyl-[protein] = an N-terminal L-phenylalanyl-L-alpha-aminoacyl-[protein] + tRNA(Phe)</text>
        <dbReference type="Rhea" id="RHEA:43632"/>
        <dbReference type="Rhea" id="RHEA-COMP:9668"/>
        <dbReference type="Rhea" id="RHEA-COMP:9699"/>
        <dbReference type="Rhea" id="RHEA-COMP:10636"/>
        <dbReference type="Rhea" id="RHEA-COMP:10637"/>
        <dbReference type="ChEBI" id="CHEBI:78442"/>
        <dbReference type="ChEBI" id="CHEBI:78531"/>
        <dbReference type="ChEBI" id="CHEBI:78597"/>
        <dbReference type="ChEBI" id="CHEBI:83561"/>
        <dbReference type="EC" id="2.3.2.6"/>
    </reaction>
</comment>
<evidence type="ECO:0000256" key="11">
    <source>
        <dbReference type="ARBA" id="ARBA00074372"/>
    </source>
</evidence>
<dbReference type="PANTHER" id="PTHR30098">
    <property type="entry name" value="LEUCYL/PHENYLALANYL-TRNA--PROTEIN TRANSFERASE"/>
    <property type="match status" value="1"/>
</dbReference>
<dbReference type="GO" id="GO:0030163">
    <property type="term" value="P:protein catabolic process"/>
    <property type="evidence" value="ECO:0007669"/>
    <property type="project" value="UniProtKB-UniRule"/>
</dbReference>
<dbReference type="Pfam" id="PF03588">
    <property type="entry name" value="Leu_Phe_trans"/>
    <property type="match status" value="1"/>
</dbReference>
<dbReference type="Gene3D" id="3.30.70.3550">
    <property type="entry name" value="Leucyl/phenylalanyl-tRNA-protein transferase, N-terminal domain"/>
    <property type="match status" value="1"/>
</dbReference>
<dbReference type="NCBIfam" id="TIGR00667">
    <property type="entry name" value="aat"/>
    <property type="match status" value="1"/>
</dbReference>
<comment type="similarity">
    <text evidence="9 15">Belongs to the L/F-transferase family.</text>
</comment>
<dbReference type="SUPFAM" id="SSF55729">
    <property type="entry name" value="Acyl-CoA N-acyltransferases (Nat)"/>
    <property type="match status" value="1"/>
</dbReference>
<proteinExistence type="inferred from homology"/>
<evidence type="ECO:0000256" key="15">
    <source>
        <dbReference type="HAMAP-Rule" id="MF_00688"/>
    </source>
</evidence>
<comment type="function">
    <text evidence="8 15">Functions in the N-end rule pathway of protein degradation where it conjugates Leu, Phe and, less efficiently, Met from aminoacyl-tRNAs to the N-termini of proteins containing an N-terminal arginine or lysine.</text>
</comment>
<keyword evidence="2 15" id="KW-0963">Cytoplasm</keyword>
<dbReference type="GO" id="GO:0008914">
    <property type="term" value="F:leucyl-tRNA--protein transferase activity"/>
    <property type="evidence" value="ECO:0007669"/>
    <property type="project" value="UniProtKB-UniRule"/>
</dbReference>
<keyword evidence="4 15" id="KW-0012">Acyltransferase</keyword>
<dbReference type="EMBL" id="QMIE01000004">
    <property type="protein sequence ID" value="TVM18413.1"/>
    <property type="molecule type" value="Genomic_DNA"/>
</dbReference>
<evidence type="ECO:0000256" key="12">
    <source>
        <dbReference type="ARBA" id="ARBA00077136"/>
    </source>
</evidence>
<evidence type="ECO:0000313" key="16">
    <source>
        <dbReference type="EMBL" id="TVM18413.1"/>
    </source>
</evidence>
<organism evidence="16 17">
    <name type="scientific">Oceanidesulfovibrio indonesiensis</name>
    <dbReference type="NCBI Taxonomy" id="54767"/>
    <lineage>
        <taxon>Bacteria</taxon>
        <taxon>Pseudomonadati</taxon>
        <taxon>Thermodesulfobacteriota</taxon>
        <taxon>Desulfovibrionia</taxon>
        <taxon>Desulfovibrionales</taxon>
        <taxon>Desulfovibrionaceae</taxon>
        <taxon>Oceanidesulfovibrio</taxon>
    </lineage>
</organism>
<dbReference type="InterPro" id="IPR042203">
    <property type="entry name" value="Leu/Phe-tRNA_Trfase_C"/>
</dbReference>
<reference evidence="16 17" key="1">
    <citation type="submission" date="2018-06" db="EMBL/GenBank/DDBJ databases">
        <title>Complete genome of Desulfovibrio indonesiensis P37SLT.</title>
        <authorList>
            <person name="Crispim J.S."/>
            <person name="Vidigal P.M.P."/>
            <person name="Silva L.C.F."/>
            <person name="Laguardia C.N."/>
            <person name="Araujo L.C."/>
            <person name="Dias R.S."/>
            <person name="Sousa M.P."/>
            <person name="Paula S.O."/>
            <person name="Silva C."/>
        </authorList>
    </citation>
    <scope>NUCLEOTIDE SEQUENCE [LARGE SCALE GENOMIC DNA]</scope>
    <source>
        <strain evidence="16 17">P37SLT</strain>
    </source>
</reference>
<evidence type="ECO:0000256" key="10">
    <source>
        <dbReference type="ARBA" id="ARBA00066767"/>
    </source>
</evidence>